<dbReference type="RefSeq" id="WP_029940167.1">
    <property type="nucleotide sequence ID" value="NZ_BSOO01000008.1"/>
</dbReference>
<feature type="transmembrane region" description="Helical" evidence="1">
    <location>
        <begin position="49"/>
        <end position="73"/>
    </location>
</feature>
<protein>
    <submittedName>
        <fullName evidence="2">Uncharacterized protein</fullName>
    </submittedName>
</protein>
<feature type="transmembrane region" description="Helical" evidence="1">
    <location>
        <begin position="127"/>
        <end position="145"/>
    </location>
</feature>
<organism evidence="2 3">
    <name type="scientific">Sphingomonas astaxanthinifaciens DSM 22298</name>
    <dbReference type="NCBI Taxonomy" id="1123267"/>
    <lineage>
        <taxon>Bacteria</taxon>
        <taxon>Pseudomonadati</taxon>
        <taxon>Pseudomonadota</taxon>
        <taxon>Alphaproteobacteria</taxon>
        <taxon>Sphingomonadales</taxon>
        <taxon>Sphingomonadaceae</taxon>
        <taxon>Sphingomonas</taxon>
    </lineage>
</organism>
<accession>A0ABQ5Z5X5</accession>
<evidence type="ECO:0000313" key="2">
    <source>
        <dbReference type="EMBL" id="GLR47421.1"/>
    </source>
</evidence>
<keyword evidence="1" id="KW-1133">Transmembrane helix</keyword>
<keyword evidence="1" id="KW-0472">Membrane</keyword>
<reference evidence="3" key="1">
    <citation type="journal article" date="2019" name="Int. J. Syst. Evol. Microbiol.">
        <title>The Global Catalogue of Microorganisms (GCM) 10K type strain sequencing project: providing services to taxonomists for standard genome sequencing and annotation.</title>
        <authorList>
            <consortium name="The Broad Institute Genomics Platform"/>
            <consortium name="The Broad Institute Genome Sequencing Center for Infectious Disease"/>
            <person name="Wu L."/>
            <person name="Ma J."/>
        </authorList>
    </citation>
    <scope>NUCLEOTIDE SEQUENCE [LARGE SCALE GENOMIC DNA]</scope>
    <source>
        <strain evidence="3">NBRC 102146</strain>
    </source>
</reference>
<feature type="transmembrane region" description="Helical" evidence="1">
    <location>
        <begin position="16"/>
        <end position="37"/>
    </location>
</feature>
<proteinExistence type="predicted"/>
<comment type="caution">
    <text evidence="2">The sequence shown here is derived from an EMBL/GenBank/DDBJ whole genome shotgun (WGS) entry which is preliminary data.</text>
</comment>
<dbReference type="Proteomes" id="UP001156703">
    <property type="component" value="Unassembled WGS sequence"/>
</dbReference>
<feature type="transmembrane region" description="Helical" evidence="1">
    <location>
        <begin position="189"/>
        <end position="210"/>
    </location>
</feature>
<name>A0ABQ5Z5X5_9SPHN</name>
<dbReference type="EMBL" id="BSOO01000008">
    <property type="protein sequence ID" value="GLR47421.1"/>
    <property type="molecule type" value="Genomic_DNA"/>
</dbReference>
<gene>
    <name evidence="2" type="ORF">GCM10007925_11320</name>
</gene>
<feature type="transmembrane region" description="Helical" evidence="1">
    <location>
        <begin position="94"/>
        <end position="115"/>
    </location>
</feature>
<sequence length="219" mass="22322">MMSPPQTSNAKIRKAIVQLVLGGAVGAAAMIGMLTLLERHDGLLQDSGRLAALATALVYALMAAIVGLGTLVPGVGARTLNVEDAEEIAEQRQALVVGSLSFLAVAVLLGSLGLARAEGAAGPLSPTLAGLIAAASAATLVFLGIRYRHVGDEMMRLASKEASSIMLLLLLVVVGGKSAAAQLGFTAPLAPLEILAAFFALYLLAVFIAVGRRGMLAPR</sequence>
<evidence type="ECO:0000256" key="1">
    <source>
        <dbReference type="SAM" id="Phobius"/>
    </source>
</evidence>
<evidence type="ECO:0000313" key="3">
    <source>
        <dbReference type="Proteomes" id="UP001156703"/>
    </source>
</evidence>
<keyword evidence="3" id="KW-1185">Reference proteome</keyword>
<keyword evidence="1" id="KW-0812">Transmembrane</keyword>
<feature type="transmembrane region" description="Helical" evidence="1">
    <location>
        <begin position="165"/>
        <end position="183"/>
    </location>
</feature>